<evidence type="ECO:0000256" key="1">
    <source>
        <dbReference type="ARBA" id="ARBA00023002"/>
    </source>
</evidence>
<dbReference type="CDD" id="cd01097">
    <property type="entry name" value="Tetrahydromethanopterin_reductase"/>
    <property type="match status" value="1"/>
</dbReference>
<evidence type="ECO:0000313" key="3">
    <source>
        <dbReference type="EMBL" id="NNG40962.1"/>
    </source>
</evidence>
<keyword evidence="4" id="KW-1185">Reference proteome</keyword>
<dbReference type="InterPro" id="IPR036661">
    <property type="entry name" value="Luciferase-like_sf"/>
</dbReference>
<dbReference type="RefSeq" id="WP_171157824.1">
    <property type="nucleotide sequence ID" value="NZ_JABENB010000003.1"/>
</dbReference>
<protein>
    <submittedName>
        <fullName evidence="3">LLM class flavin-dependent oxidoreductase</fullName>
    </submittedName>
</protein>
<dbReference type="InterPro" id="IPR050564">
    <property type="entry name" value="F420-G6PD/mer"/>
</dbReference>
<dbReference type="SUPFAM" id="SSF51679">
    <property type="entry name" value="Bacterial luciferase-like"/>
    <property type="match status" value="1"/>
</dbReference>
<gene>
    <name evidence="3" type="ORF">HJ588_17015</name>
</gene>
<dbReference type="EMBL" id="JABENB010000003">
    <property type="protein sequence ID" value="NNG40962.1"/>
    <property type="molecule type" value="Genomic_DNA"/>
</dbReference>
<sequence length="303" mass="31616">MGLQARPLFSFPANIPVGQDAARTELVRTAEASGFDLFSLQDHPYNAGLIEAYAGTAFLLGATTTIGGYVGVTNLPLRPAPMLARTAAALTAQSDGRFALGLGSGGFWQHIPRMGVRQLTPKQAVDAFEEAIEVVRGLTGGPAAAMDFTGKHYQVGHLAPATVPTPPIWTGAGGPRTLAITGRLTDGWIPQQGADWLTPAYRDGRARIDDAARAAGRDPADIITIFNFGGALTDRDLPSTRSDDGRWVGGSARQWVDALTSAVLEHGAGGFNTGITDASGALGTDLIRRFGAEVIAPVRASVA</sequence>
<dbReference type="PANTHER" id="PTHR43244">
    <property type="match status" value="1"/>
</dbReference>
<evidence type="ECO:0000313" key="4">
    <source>
        <dbReference type="Proteomes" id="UP000557772"/>
    </source>
</evidence>
<dbReference type="Proteomes" id="UP000557772">
    <property type="component" value="Unassembled WGS sequence"/>
</dbReference>
<feature type="domain" description="Luciferase-like" evidence="2">
    <location>
        <begin position="24"/>
        <end position="224"/>
    </location>
</feature>
<reference evidence="3 4" key="1">
    <citation type="submission" date="2020-05" db="EMBL/GenBank/DDBJ databases">
        <title>Flexivirga sp. ID2601S isolated from air conditioner.</title>
        <authorList>
            <person name="Kim D.H."/>
        </authorList>
    </citation>
    <scope>NUCLEOTIDE SEQUENCE [LARGE SCALE GENOMIC DNA]</scope>
    <source>
        <strain evidence="3 4">ID2601S</strain>
    </source>
</reference>
<evidence type="ECO:0000259" key="2">
    <source>
        <dbReference type="Pfam" id="PF00296"/>
    </source>
</evidence>
<name>A0A849AWB2_9MICO</name>
<dbReference type="Gene3D" id="3.20.20.30">
    <property type="entry name" value="Luciferase-like domain"/>
    <property type="match status" value="1"/>
</dbReference>
<keyword evidence="1" id="KW-0560">Oxidoreductase</keyword>
<organism evidence="3 4">
    <name type="scientific">Flexivirga aerilata</name>
    <dbReference type="NCBI Taxonomy" id="1656889"/>
    <lineage>
        <taxon>Bacteria</taxon>
        <taxon>Bacillati</taxon>
        <taxon>Actinomycetota</taxon>
        <taxon>Actinomycetes</taxon>
        <taxon>Micrococcales</taxon>
        <taxon>Dermacoccaceae</taxon>
        <taxon>Flexivirga</taxon>
    </lineage>
</organism>
<dbReference type="Pfam" id="PF00296">
    <property type="entry name" value="Bac_luciferase"/>
    <property type="match status" value="1"/>
</dbReference>
<dbReference type="PANTHER" id="PTHR43244:SF1">
    <property type="entry name" value="5,10-METHYLENETETRAHYDROMETHANOPTERIN REDUCTASE"/>
    <property type="match status" value="1"/>
</dbReference>
<dbReference type="InterPro" id="IPR011251">
    <property type="entry name" value="Luciferase-like_dom"/>
</dbReference>
<accession>A0A849AWB2</accession>
<dbReference type="AlphaFoldDB" id="A0A849AWB2"/>
<proteinExistence type="predicted"/>
<dbReference type="GO" id="GO:0016705">
    <property type="term" value="F:oxidoreductase activity, acting on paired donors, with incorporation or reduction of molecular oxygen"/>
    <property type="evidence" value="ECO:0007669"/>
    <property type="project" value="InterPro"/>
</dbReference>
<comment type="caution">
    <text evidence="3">The sequence shown here is derived from an EMBL/GenBank/DDBJ whole genome shotgun (WGS) entry which is preliminary data.</text>
</comment>